<keyword evidence="6" id="KW-0961">Cell wall biogenesis/degradation</keyword>
<dbReference type="PROSITE" id="PS51191">
    <property type="entry name" value="FEMABX"/>
    <property type="match status" value="1"/>
</dbReference>
<keyword evidence="2" id="KW-0808">Transferase</keyword>
<evidence type="ECO:0000256" key="5">
    <source>
        <dbReference type="ARBA" id="ARBA00023315"/>
    </source>
</evidence>
<dbReference type="GO" id="GO:0008360">
    <property type="term" value="P:regulation of cell shape"/>
    <property type="evidence" value="ECO:0007669"/>
    <property type="project" value="UniProtKB-KW"/>
</dbReference>
<sequence>MDLKLVTDQQKKEYNSLVTHIMQSWQWGEFRQSLGTKVKRYGLYKNGKMVQAFQLTFHKIPLSNSYIGYLPKGPFPDENLAQALKKIAQEERCAFIKVEPDVEALSVKGKGLRIDKKFKVSPKPLFTKYNYLLDLTQPEEEILKKMHPKFRYNIKVAQKHGVKVEERTDDQAFAIYLKLHFATTQRQGFLSHTHKYHRQVWETLKQAQMARLLIAFYQPSDKKEPLPLNAWMITNFKDTLYYPYGGSLKEYKNVMAPTLTAWEAIKLGKKLKLKKFDLWGGANPNLGAKDPYFGFSRLKENLGAELVEYIGTYDLVFNPLIYILINTLEKFNKIKVLLLKLVQR</sequence>
<dbReference type="GO" id="GO:0016755">
    <property type="term" value="F:aminoacyltransferase activity"/>
    <property type="evidence" value="ECO:0007669"/>
    <property type="project" value="InterPro"/>
</dbReference>
<dbReference type="InterPro" id="IPR050644">
    <property type="entry name" value="PG_Glycine_Bridge_Synth"/>
</dbReference>
<dbReference type="PANTHER" id="PTHR36174:SF1">
    <property type="entry name" value="LIPID II:GLYCINE GLYCYLTRANSFERASE"/>
    <property type="match status" value="1"/>
</dbReference>
<name>A0A0G0WGK8_9BACT</name>
<evidence type="ECO:0000256" key="2">
    <source>
        <dbReference type="ARBA" id="ARBA00022679"/>
    </source>
</evidence>
<dbReference type="InterPro" id="IPR016181">
    <property type="entry name" value="Acyl_CoA_acyltransferase"/>
</dbReference>
<keyword evidence="3" id="KW-0133">Cell shape</keyword>
<keyword evidence="5" id="KW-0012">Acyltransferase</keyword>
<dbReference type="Gene3D" id="3.40.630.30">
    <property type="match status" value="2"/>
</dbReference>
<dbReference type="EMBL" id="LCAB01000005">
    <property type="protein sequence ID" value="KKR83435.1"/>
    <property type="molecule type" value="Genomic_DNA"/>
</dbReference>
<evidence type="ECO:0000313" key="7">
    <source>
        <dbReference type="EMBL" id="KKR83435.1"/>
    </source>
</evidence>
<dbReference type="GO" id="GO:0071555">
    <property type="term" value="P:cell wall organization"/>
    <property type="evidence" value="ECO:0007669"/>
    <property type="project" value="UniProtKB-KW"/>
</dbReference>
<reference evidence="7 8" key="1">
    <citation type="journal article" date="2015" name="Nature">
        <title>rRNA introns, odd ribosomes, and small enigmatic genomes across a large radiation of phyla.</title>
        <authorList>
            <person name="Brown C.T."/>
            <person name="Hug L.A."/>
            <person name="Thomas B.C."/>
            <person name="Sharon I."/>
            <person name="Castelle C.J."/>
            <person name="Singh A."/>
            <person name="Wilkins M.J."/>
            <person name="Williams K.H."/>
            <person name="Banfield J.F."/>
        </authorList>
    </citation>
    <scope>NUCLEOTIDE SEQUENCE [LARGE SCALE GENOMIC DNA]</scope>
</reference>
<organism evidence="7 8">
    <name type="scientific">Candidatus Daviesbacteria bacterium GW2011_GWA2_40_9</name>
    <dbReference type="NCBI Taxonomy" id="1618424"/>
    <lineage>
        <taxon>Bacteria</taxon>
        <taxon>Candidatus Daviesiibacteriota</taxon>
    </lineage>
</organism>
<dbReference type="InterPro" id="IPR003447">
    <property type="entry name" value="FEMABX"/>
</dbReference>
<dbReference type="PANTHER" id="PTHR36174">
    <property type="entry name" value="LIPID II:GLYCINE GLYCYLTRANSFERASE"/>
    <property type="match status" value="1"/>
</dbReference>
<comment type="caution">
    <text evidence="7">The sequence shown here is derived from an EMBL/GenBank/DDBJ whole genome shotgun (WGS) entry which is preliminary data.</text>
</comment>
<proteinExistence type="inferred from homology"/>
<evidence type="ECO:0000256" key="4">
    <source>
        <dbReference type="ARBA" id="ARBA00022984"/>
    </source>
</evidence>
<dbReference type="Proteomes" id="UP000034601">
    <property type="component" value="Unassembled WGS sequence"/>
</dbReference>
<evidence type="ECO:0000256" key="1">
    <source>
        <dbReference type="ARBA" id="ARBA00009943"/>
    </source>
</evidence>
<evidence type="ECO:0000256" key="3">
    <source>
        <dbReference type="ARBA" id="ARBA00022960"/>
    </source>
</evidence>
<dbReference type="AlphaFoldDB" id="A0A0G0WGK8"/>
<dbReference type="SUPFAM" id="SSF55729">
    <property type="entry name" value="Acyl-CoA N-acyltransferases (Nat)"/>
    <property type="match status" value="2"/>
</dbReference>
<dbReference type="GO" id="GO:0009252">
    <property type="term" value="P:peptidoglycan biosynthetic process"/>
    <property type="evidence" value="ECO:0007669"/>
    <property type="project" value="UniProtKB-KW"/>
</dbReference>
<comment type="similarity">
    <text evidence="1">Belongs to the FemABX family.</text>
</comment>
<evidence type="ECO:0000313" key="8">
    <source>
        <dbReference type="Proteomes" id="UP000034601"/>
    </source>
</evidence>
<dbReference type="Pfam" id="PF02388">
    <property type="entry name" value="FemAB"/>
    <property type="match status" value="3"/>
</dbReference>
<evidence type="ECO:0000256" key="6">
    <source>
        <dbReference type="ARBA" id="ARBA00023316"/>
    </source>
</evidence>
<accession>A0A0G0WGK8</accession>
<keyword evidence="4" id="KW-0573">Peptidoglycan synthesis</keyword>
<gene>
    <name evidence="7" type="ORF">UU29_C0005G0016</name>
</gene>
<protein>
    <submittedName>
        <fullName evidence="7">FemAB family protein</fullName>
    </submittedName>
</protein>